<comment type="caution">
    <text evidence="5">The sequence shown here is derived from an EMBL/GenBank/DDBJ whole genome shotgun (WGS) entry which is preliminary data.</text>
</comment>
<evidence type="ECO:0000256" key="3">
    <source>
        <dbReference type="ARBA" id="ARBA00023163"/>
    </source>
</evidence>
<evidence type="ECO:0000256" key="1">
    <source>
        <dbReference type="ARBA" id="ARBA00023015"/>
    </source>
</evidence>
<dbReference type="InterPro" id="IPR020449">
    <property type="entry name" value="Tscrpt_reg_AraC-type_HTH"/>
</dbReference>
<dbReference type="Proteomes" id="UP000216446">
    <property type="component" value="Unassembled WGS sequence"/>
</dbReference>
<evidence type="ECO:0000313" key="6">
    <source>
        <dbReference type="Proteomes" id="UP000216446"/>
    </source>
</evidence>
<gene>
    <name evidence="5" type="ORF">BSZ36_16535</name>
</gene>
<keyword evidence="3" id="KW-0804">Transcription</keyword>
<dbReference type="PROSITE" id="PS01124">
    <property type="entry name" value="HTH_ARAC_FAMILY_2"/>
    <property type="match status" value="1"/>
</dbReference>
<dbReference type="InterPro" id="IPR050204">
    <property type="entry name" value="AraC_XylS_family_regulators"/>
</dbReference>
<proteinExistence type="predicted"/>
<dbReference type="GO" id="GO:0003700">
    <property type="term" value="F:DNA-binding transcription factor activity"/>
    <property type="evidence" value="ECO:0007669"/>
    <property type="project" value="InterPro"/>
</dbReference>
<dbReference type="Pfam" id="PF06719">
    <property type="entry name" value="AraC_N"/>
    <property type="match status" value="1"/>
</dbReference>
<reference evidence="5 6" key="1">
    <citation type="submission" date="2016-11" db="EMBL/GenBank/DDBJ databases">
        <title>Study of marine rhodopsin-containing bacteria.</title>
        <authorList>
            <person name="Yoshizawa S."/>
            <person name="Kumagai Y."/>
            <person name="Kogure K."/>
        </authorList>
    </citation>
    <scope>NUCLEOTIDE SEQUENCE [LARGE SCALE GENOMIC DNA]</scope>
    <source>
        <strain evidence="5 6">SG-29</strain>
    </source>
</reference>
<name>A0A259U377_9BACT</name>
<dbReference type="PROSITE" id="PS00041">
    <property type="entry name" value="HTH_ARAC_FAMILY_1"/>
    <property type="match status" value="1"/>
</dbReference>
<evidence type="ECO:0000259" key="4">
    <source>
        <dbReference type="PROSITE" id="PS01124"/>
    </source>
</evidence>
<dbReference type="PANTHER" id="PTHR46796">
    <property type="entry name" value="HTH-TYPE TRANSCRIPTIONAL ACTIVATOR RHAS-RELATED"/>
    <property type="match status" value="1"/>
</dbReference>
<evidence type="ECO:0000313" key="5">
    <source>
        <dbReference type="EMBL" id="OZC04446.1"/>
    </source>
</evidence>
<keyword evidence="2" id="KW-0238">DNA-binding</keyword>
<dbReference type="Gene3D" id="1.10.10.60">
    <property type="entry name" value="Homeodomain-like"/>
    <property type="match status" value="2"/>
</dbReference>
<dbReference type="InterPro" id="IPR009594">
    <property type="entry name" value="Tscrpt_reg_HTH_AraC_N"/>
</dbReference>
<dbReference type="InterPro" id="IPR018062">
    <property type="entry name" value="HTH_AraC-typ_CS"/>
</dbReference>
<dbReference type="EMBL" id="MQWB01000001">
    <property type="protein sequence ID" value="OZC04446.1"/>
    <property type="molecule type" value="Genomic_DNA"/>
</dbReference>
<dbReference type="InterPro" id="IPR018060">
    <property type="entry name" value="HTH_AraC"/>
</dbReference>
<dbReference type="RefSeq" id="WP_094550921.1">
    <property type="nucleotide sequence ID" value="NZ_MQWB01000001.1"/>
</dbReference>
<dbReference type="AlphaFoldDB" id="A0A259U377"/>
<keyword evidence="1" id="KW-0805">Transcription regulation</keyword>
<organism evidence="5 6">
    <name type="scientific">Rubricoccus marinus</name>
    <dbReference type="NCBI Taxonomy" id="716817"/>
    <lineage>
        <taxon>Bacteria</taxon>
        <taxon>Pseudomonadati</taxon>
        <taxon>Rhodothermota</taxon>
        <taxon>Rhodothermia</taxon>
        <taxon>Rhodothermales</taxon>
        <taxon>Rubricoccaceae</taxon>
        <taxon>Rubricoccus</taxon>
    </lineage>
</organism>
<evidence type="ECO:0000256" key="2">
    <source>
        <dbReference type="ARBA" id="ARBA00023125"/>
    </source>
</evidence>
<protein>
    <recommendedName>
        <fullName evidence="4">HTH araC/xylS-type domain-containing protein</fullName>
    </recommendedName>
</protein>
<dbReference type="InParanoid" id="A0A259U377"/>
<dbReference type="PANTHER" id="PTHR46796:SF6">
    <property type="entry name" value="ARAC SUBFAMILY"/>
    <property type="match status" value="1"/>
</dbReference>
<sequence>MELRSFTDHLARIAQEAPAQDLVENKVTFGAEGAAFSVYDTVRPAERVPLAADNPLYCGMVTGKKVVHTARGAAIPFLPLESLVVPTGHTIEIDFPDASDAAPTKCLTIEIDRARVRRVAERLNEAAPRAEASGEWTYDDDAVCHFMNTPGIEHTVHQLVGLFMEDAPDKDLLIDLGVQELVVRMLRVEARKLLLEESVLRASRHGLAAAAEMAKRRLHEPLRVSDLAEAACMSEPSFYRAFRNEFGITPVAYLTRLRVDRAQRLLANPARSVTDVAAAVGFNSVSHFIRVYREHVGETPKQDQLARAAA</sequence>
<dbReference type="InterPro" id="IPR009057">
    <property type="entry name" value="Homeodomain-like_sf"/>
</dbReference>
<dbReference type="SUPFAM" id="SSF46689">
    <property type="entry name" value="Homeodomain-like"/>
    <property type="match status" value="2"/>
</dbReference>
<dbReference type="OrthoDB" id="9779074at2"/>
<dbReference type="FunCoup" id="A0A259U377">
    <property type="interactions" value="113"/>
</dbReference>
<dbReference type="Pfam" id="PF12833">
    <property type="entry name" value="HTH_18"/>
    <property type="match status" value="1"/>
</dbReference>
<feature type="domain" description="HTH araC/xylS-type" evidence="4">
    <location>
        <begin position="208"/>
        <end position="306"/>
    </location>
</feature>
<dbReference type="GO" id="GO:0043565">
    <property type="term" value="F:sequence-specific DNA binding"/>
    <property type="evidence" value="ECO:0007669"/>
    <property type="project" value="InterPro"/>
</dbReference>
<dbReference type="SMART" id="SM00342">
    <property type="entry name" value="HTH_ARAC"/>
    <property type="match status" value="1"/>
</dbReference>
<accession>A0A259U377</accession>
<dbReference type="PRINTS" id="PR00032">
    <property type="entry name" value="HTHARAC"/>
</dbReference>
<keyword evidence="6" id="KW-1185">Reference proteome</keyword>